<protein>
    <submittedName>
        <fullName evidence="1">Uncharacterized protein</fullName>
    </submittedName>
</protein>
<accession>A0ABQ9E644</accession>
<organism evidence="1 2">
    <name type="scientific">Tegillarca granosa</name>
    <name type="common">Malaysian cockle</name>
    <name type="synonym">Anadara granosa</name>
    <dbReference type="NCBI Taxonomy" id="220873"/>
    <lineage>
        <taxon>Eukaryota</taxon>
        <taxon>Metazoa</taxon>
        <taxon>Spiralia</taxon>
        <taxon>Lophotrochozoa</taxon>
        <taxon>Mollusca</taxon>
        <taxon>Bivalvia</taxon>
        <taxon>Autobranchia</taxon>
        <taxon>Pteriomorphia</taxon>
        <taxon>Arcoida</taxon>
        <taxon>Arcoidea</taxon>
        <taxon>Arcidae</taxon>
        <taxon>Tegillarca</taxon>
    </lineage>
</organism>
<evidence type="ECO:0000313" key="2">
    <source>
        <dbReference type="Proteomes" id="UP001217089"/>
    </source>
</evidence>
<evidence type="ECO:0000313" key="1">
    <source>
        <dbReference type="EMBL" id="KAJ8299789.1"/>
    </source>
</evidence>
<keyword evidence="2" id="KW-1185">Reference proteome</keyword>
<proteinExistence type="predicted"/>
<comment type="caution">
    <text evidence="1">The sequence shown here is derived from an EMBL/GenBank/DDBJ whole genome shotgun (WGS) entry which is preliminary data.</text>
</comment>
<dbReference type="Proteomes" id="UP001217089">
    <property type="component" value="Unassembled WGS sequence"/>
</dbReference>
<dbReference type="EMBL" id="JARBDR010000921">
    <property type="protein sequence ID" value="KAJ8299789.1"/>
    <property type="molecule type" value="Genomic_DNA"/>
</dbReference>
<sequence length="64" mass="7661">MLQKNFDIFFYLLREGGLTPELQQCIYIGADLKSQYLLYLGREYPKGYDYFKKKCKAAFMKTKM</sequence>
<name>A0ABQ9E644_TEGGR</name>
<reference evidence="1 2" key="1">
    <citation type="submission" date="2022-12" db="EMBL/GenBank/DDBJ databases">
        <title>Chromosome-level genome of Tegillarca granosa.</title>
        <authorList>
            <person name="Kim J."/>
        </authorList>
    </citation>
    <scope>NUCLEOTIDE SEQUENCE [LARGE SCALE GENOMIC DNA]</scope>
    <source>
        <strain evidence="1">Teg-2019</strain>
        <tissue evidence="1">Adductor muscle</tissue>
    </source>
</reference>
<gene>
    <name evidence="1" type="ORF">KUTeg_023849</name>
</gene>